<proteinExistence type="predicted"/>
<keyword evidence="4 6" id="KW-1133">Transmembrane helix</keyword>
<keyword evidence="2" id="KW-1003">Cell membrane</keyword>
<feature type="transmembrane region" description="Helical" evidence="6">
    <location>
        <begin position="93"/>
        <end position="114"/>
    </location>
</feature>
<evidence type="ECO:0000313" key="8">
    <source>
        <dbReference type="EMBL" id="SHJ31498.1"/>
    </source>
</evidence>
<sequence>MNNNISLGDKISYKIQDKDGGEVKLEVVGIHSDGDEFNGNAQGYAESMSQENLIFVPMGYLTSLASGDSINQISGRRKQFGILLSMGESKGSVIAQLLFELLIPFVISIPLGIIGTKVVLSKIPIPDLILQYIGSQPGFGSRDLIFALVMGVIMILCAVVMISIMIFTKSPKDLVRGRDAI</sequence>
<feature type="transmembrane region" description="Helical" evidence="6">
    <location>
        <begin position="144"/>
        <end position="168"/>
    </location>
</feature>
<dbReference type="EMBL" id="FQZY01000006">
    <property type="protein sequence ID" value="SHJ31498.1"/>
    <property type="molecule type" value="Genomic_DNA"/>
</dbReference>
<evidence type="ECO:0000256" key="6">
    <source>
        <dbReference type="SAM" id="Phobius"/>
    </source>
</evidence>
<gene>
    <name evidence="8" type="ORF">SAMN02745243_00300</name>
</gene>
<accession>A0A1M6IAU6</accession>
<dbReference type="InterPro" id="IPR003838">
    <property type="entry name" value="ABC3_permease_C"/>
</dbReference>
<evidence type="ECO:0000256" key="3">
    <source>
        <dbReference type="ARBA" id="ARBA00022692"/>
    </source>
</evidence>
<keyword evidence="9" id="KW-1185">Reference proteome</keyword>
<dbReference type="GO" id="GO:0005886">
    <property type="term" value="C:plasma membrane"/>
    <property type="evidence" value="ECO:0007669"/>
    <property type="project" value="UniProtKB-SubCell"/>
</dbReference>
<evidence type="ECO:0000256" key="2">
    <source>
        <dbReference type="ARBA" id="ARBA00022475"/>
    </source>
</evidence>
<evidence type="ECO:0000313" key="9">
    <source>
        <dbReference type="Proteomes" id="UP000184301"/>
    </source>
</evidence>
<evidence type="ECO:0000256" key="1">
    <source>
        <dbReference type="ARBA" id="ARBA00004651"/>
    </source>
</evidence>
<protein>
    <submittedName>
        <fullName evidence="8">FtsX-like permease family protein</fullName>
    </submittedName>
</protein>
<keyword evidence="5 6" id="KW-0472">Membrane</keyword>
<reference evidence="8 9" key="1">
    <citation type="submission" date="2016-11" db="EMBL/GenBank/DDBJ databases">
        <authorList>
            <person name="Jaros S."/>
            <person name="Januszkiewicz K."/>
            <person name="Wedrychowicz H."/>
        </authorList>
    </citation>
    <scope>NUCLEOTIDE SEQUENCE [LARGE SCALE GENOMIC DNA]</scope>
    <source>
        <strain evidence="8 9">DSM 15480</strain>
    </source>
</reference>
<dbReference type="AlphaFoldDB" id="A0A1M6IAU6"/>
<dbReference type="STRING" id="1121950.SAMN02745243_00300"/>
<dbReference type="Pfam" id="PF02687">
    <property type="entry name" value="FtsX"/>
    <property type="match status" value="1"/>
</dbReference>
<dbReference type="Proteomes" id="UP000184301">
    <property type="component" value="Unassembled WGS sequence"/>
</dbReference>
<keyword evidence="3 6" id="KW-0812">Transmembrane</keyword>
<name>A0A1M6IAU6_9FIRM</name>
<comment type="subcellular location">
    <subcellularLocation>
        <location evidence="1">Cell membrane</location>
        <topology evidence="1">Multi-pass membrane protein</topology>
    </subcellularLocation>
</comment>
<dbReference type="RefSeq" id="WP_143160642.1">
    <property type="nucleotide sequence ID" value="NZ_FQZY01000006.1"/>
</dbReference>
<evidence type="ECO:0000259" key="7">
    <source>
        <dbReference type="Pfam" id="PF02687"/>
    </source>
</evidence>
<dbReference type="OrthoDB" id="9793166at2"/>
<evidence type="ECO:0000256" key="4">
    <source>
        <dbReference type="ARBA" id="ARBA00022989"/>
    </source>
</evidence>
<evidence type="ECO:0000256" key="5">
    <source>
        <dbReference type="ARBA" id="ARBA00023136"/>
    </source>
</evidence>
<feature type="domain" description="ABC3 transporter permease C-terminal" evidence="7">
    <location>
        <begin position="72"/>
        <end position="171"/>
    </location>
</feature>
<organism evidence="8 9">
    <name type="scientific">Hespellia stercorisuis DSM 15480</name>
    <dbReference type="NCBI Taxonomy" id="1121950"/>
    <lineage>
        <taxon>Bacteria</taxon>
        <taxon>Bacillati</taxon>
        <taxon>Bacillota</taxon>
        <taxon>Clostridia</taxon>
        <taxon>Lachnospirales</taxon>
        <taxon>Lachnospiraceae</taxon>
        <taxon>Hespellia</taxon>
    </lineage>
</organism>